<accession>A0ABV8U399</accession>
<dbReference type="Gene3D" id="1.10.3290.10">
    <property type="entry name" value="Fido-like domain"/>
    <property type="match status" value="1"/>
</dbReference>
<dbReference type="InterPro" id="IPR003812">
    <property type="entry name" value="Fido"/>
</dbReference>
<dbReference type="InterPro" id="IPR036597">
    <property type="entry name" value="Fido-like_dom_sf"/>
</dbReference>
<dbReference type="Proteomes" id="UP001595823">
    <property type="component" value="Unassembled WGS sequence"/>
</dbReference>
<gene>
    <name evidence="2" type="ORF">ACFPET_18800</name>
</gene>
<organism evidence="2 3">
    <name type="scientific">Salininema proteolyticum</name>
    <dbReference type="NCBI Taxonomy" id="1607685"/>
    <lineage>
        <taxon>Bacteria</taxon>
        <taxon>Bacillati</taxon>
        <taxon>Actinomycetota</taxon>
        <taxon>Actinomycetes</taxon>
        <taxon>Glycomycetales</taxon>
        <taxon>Glycomycetaceae</taxon>
        <taxon>Salininema</taxon>
    </lineage>
</organism>
<evidence type="ECO:0000313" key="3">
    <source>
        <dbReference type="Proteomes" id="UP001595823"/>
    </source>
</evidence>
<dbReference type="SUPFAM" id="SSF140931">
    <property type="entry name" value="Fic-like"/>
    <property type="match status" value="1"/>
</dbReference>
<feature type="domain" description="Fido" evidence="1">
    <location>
        <begin position="95"/>
        <end position="227"/>
    </location>
</feature>
<dbReference type="RefSeq" id="WP_380624054.1">
    <property type="nucleotide sequence ID" value="NZ_JBHSDK010000028.1"/>
</dbReference>
<dbReference type="EMBL" id="JBHSDK010000028">
    <property type="protein sequence ID" value="MFC4337255.1"/>
    <property type="molecule type" value="Genomic_DNA"/>
</dbReference>
<reference evidence="3" key="1">
    <citation type="journal article" date="2019" name="Int. J. Syst. Evol. Microbiol.">
        <title>The Global Catalogue of Microorganisms (GCM) 10K type strain sequencing project: providing services to taxonomists for standard genome sequencing and annotation.</title>
        <authorList>
            <consortium name="The Broad Institute Genomics Platform"/>
            <consortium name="The Broad Institute Genome Sequencing Center for Infectious Disease"/>
            <person name="Wu L."/>
            <person name="Ma J."/>
        </authorList>
    </citation>
    <scope>NUCLEOTIDE SEQUENCE [LARGE SCALE GENOMIC DNA]</scope>
    <source>
        <strain evidence="3">IBRC-M 10908</strain>
    </source>
</reference>
<name>A0ABV8U399_9ACTN</name>
<protein>
    <submittedName>
        <fullName evidence="2">Oxidoreductase</fullName>
    </submittedName>
</protein>
<dbReference type="PROSITE" id="PS51459">
    <property type="entry name" value="FIDO"/>
    <property type="match status" value="1"/>
</dbReference>
<proteinExistence type="predicted"/>
<comment type="caution">
    <text evidence="2">The sequence shown here is derived from an EMBL/GenBank/DDBJ whole genome shotgun (WGS) entry which is preliminary data.</text>
</comment>
<evidence type="ECO:0000313" key="2">
    <source>
        <dbReference type="EMBL" id="MFC4337255.1"/>
    </source>
</evidence>
<keyword evidence="3" id="KW-1185">Reference proteome</keyword>
<evidence type="ECO:0000259" key="1">
    <source>
        <dbReference type="PROSITE" id="PS51459"/>
    </source>
</evidence>
<sequence>MDPLAPLMELSEVADALENARATVERMLWHKSLEDDADDIAAEVALADTAATLRLEGYDLDTDSLRAWDGEDAVVRGAIRVTEALPGLVDVWKSSPRYVLARLHMFATSDFEVSQGSPQPGRPDLDAAGSARMDALCALVSNPTSDLPPALRAAVIHGELLSLHPFPLSNDIVARAAAKLTLAAQGMDPRFLIALNAGHLEREPEYVGSAKSFNTGTPDGVRSWLKHFGMALETGAGQTLKICNETE</sequence>